<protein>
    <submittedName>
        <fullName evidence="1">Uncharacterized protein</fullName>
    </submittedName>
</protein>
<proteinExistence type="predicted"/>
<evidence type="ECO:0000313" key="1">
    <source>
        <dbReference type="EMBL" id="KKN50501.1"/>
    </source>
</evidence>
<accession>A0A0F9TN41</accession>
<organism evidence="1">
    <name type="scientific">marine sediment metagenome</name>
    <dbReference type="NCBI Taxonomy" id="412755"/>
    <lineage>
        <taxon>unclassified sequences</taxon>
        <taxon>metagenomes</taxon>
        <taxon>ecological metagenomes</taxon>
    </lineage>
</organism>
<gene>
    <name evidence="1" type="ORF">LCGC14_0632260</name>
</gene>
<dbReference type="AlphaFoldDB" id="A0A0F9TN41"/>
<sequence length="52" mass="5688">MAKFTFVCNECGQPYPTDEEIEVDQDPKCGPCCREAGEPEPVHTSDDGPAED</sequence>
<reference evidence="1" key="1">
    <citation type="journal article" date="2015" name="Nature">
        <title>Complex archaea that bridge the gap between prokaryotes and eukaryotes.</title>
        <authorList>
            <person name="Spang A."/>
            <person name="Saw J.H."/>
            <person name="Jorgensen S.L."/>
            <person name="Zaremba-Niedzwiedzka K."/>
            <person name="Martijn J."/>
            <person name="Lind A.E."/>
            <person name="van Eijk R."/>
            <person name="Schleper C."/>
            <person name="Guy L."/>
            <person name="Ettema T.J."/>
        </authorList>
    </citation>
    <scope>NUCLEOTIDE SEQUENCE</scope>
</reference>
<comment type="caution">
    <text evidence="1">The sequence shown here is derived from an EMBL/GenBank/DDBJ whole genome shotgun (WGS) entry which is preliminary data.</text>
</comment>
<dbReference type="EMBL" id="LAZR01001111">
    <property type="protein sequence ID" value="KKN50501.1"/>
    <property type="molecule type" value="Genomic_DNA"/>
</dbReference>
<name>A0A0F9TN41_9ZZZZ</name>